<gene>
    <name evidence="3" type="ORF">Q6A51_15420</name>
</gene>
<feature type="chain" id="PRO_5045370170" evidence="1">
    <location>
        <begin position="21"/>
        <end position="512"/>
    </location>
</feature>
<sequence>MSTHTFLLSSKTALISAAFALFCLSACTPGQPQAVAGTPAIVLPDPSNQDRAPVIGFSSCPLQVEDVRLFRAIAHGEMVPDAQGDLDGVRLPLSGQDMNQWHDGVTAVDNELVPLVIDSRDPRPVFMAVFDGTWNDRSDADLPPTVPGILSRELEKSEASTPGLHVEYYRGVGTQGSTLRRWWEGATGNGTLERAEQALADFKAFASQQSQKPHVYVIGFSRGSASARHFLNLLDPLMQESAEEHFYQRGRSFAFLIDTVATGQRDVLNLNIPASTVSAIQFRATLERRFSFPIVPLQPSPSHSWPGHILTELLFPAVHADLGGGYGKGLESLSLVMARTLLVRQGFNLEEKNAQEQAFLNMGRHNSDWPGTSLGNALRDIGGVKARRVVELFDTSDKNPAGDSVLEQLETSMRVIAAEKARFNRSRIQCSNELGIWQGLSLQLISTEDGIVVSTNCPQFVQYERHSRWFLLDGGPFMRPTVDTIREVDAGRGTVWTYCRQDPAHYISGKAP</sequence>
<keyword evidence="1" id="KW-0732">Signal</keyword>
<dbReference type="Proteomes" id="UP001223016">
    <property type="component" value="Unassembled WGS sequence"/>
</dbReference>
<protein>
    <submittedName>
        <fullName evidence="3">DUF2235 domain-containing protein</fullName>
    </submittedName>
</protein>
<evidence type="ECO:0000256" key="1">
    <source>
        <dbReference type="SAM" id="SignalP"/>
    </source>
</evidence>
<feature type="domain" description="T6SS Phospholipase effector Tle1-like catalytic" evidence="2">
    <location>
        <begin position="129"/>
        <end position="237"/>
    </location>
</feature>
<dbReference type="Pfam" id="PF09994">
    <property type="entry name" value="T6SS_Tle1-like_cat"/>
    <property type="match status" value="1"/>
</dbReference>
<keyword evidence="4" id="KW-1185">Reference proteome</keyword>
<evidence type="ECO:0000313" key="4">
    <source>
        <dbReference type="Proteomes" id="UP001223016"/>
    </source>
</evidence>
<dbReference type="EMBL" id="JAUQOO010000011">
    <property type="protein sequence ID" value="MDO7928182.1"/>
    <property type="molecule type" value="Genomic_DNA"/>
</dbReference>
<accession>A0ABT9CRQ4</accession>
<feature type="signal peptide" evidence="1">
    <location>
        <begin position="1"/>
        <end position="20"/>
    </location>
</feature>
<name>A0ABT9CRQ4_9PSED</name>
<dbReference type="PANTHER" id="PTHR33840">
    <property type="match status" value="1"/>
</dbReference>
<evidence type="ECO:0000259" key="2">
    <source>
        <dbReference type="Pfam" id="PF09994"/>
    </source>
</evidence>
<dbReference type="RefSeq" id="WP_304575177.1">
    <property type="nucleotide sequence ID" value="NZ_JAUQOO010000011.1"/>
</dbReference>
<organism evidence="3 4">
    <name type="scientific">Pseudomonas serbiensis</name>
    <dbReference type="NCBI Taxonomy" id="3064350"/>
    <lineage>
        <taxon>Bacteria</taxon>
        <taxon>Pseudomonadati</taxon>
        <taxon>Pseudomonadota</taxon>
        <taxon>Gammaproteobacteria</taxon>
        <taxon>Pseudomonadales</taxon>
        <taxon>Pseudomonadaceae</taxon>
        <taxon>Pseudomonas</taxon>
    </lineage>
</organism>
<dbReference type="InterPro" id="IPR018712">
    <property type="entry name" value="Tle1-like_cat"/>
</dbReference>
<reference evidence="3 4" key="1">
    <citation type="submission" date="2023-07" db="EMBL/GenBank/DDBJ databases">
        <title>Identification of four novel Pseudomonas species associated with bacterial leaf spot of cucurbits.</title>
        <authorList>
            <person name="Fullem K.R."/>
        </authorList>
    </citation>
    <scope>NUCLEOTIDE SEQUENCE [LARGE SCALE GENOMIC DNA]</scope>
    <source>
        <strain evidence="3 4">KFB 138</strain>
    </source>
</reference>
<comment type="caution">
    <text evidence="3">The sequence shown here is derived from an EMBL/GenBank/DDBJ whole genome shotgun (WGS) entry which is preliminary data.</text>
</comment>
<evidence type="ECO:0000313" key="3">
    <source>
        <dbReference type="EMBL" id="MDO7928182.1"/>
    </source>
</evidence>
<proteinExistence type="predicted"/>
<dbReference type="PANTHER" id="PTHR33840:SF1">
    <property type="entry name" value="TLE1 PHOSPHOLIPASE DOMAIN-CONTAINING PROTEIN"/>
    <property type="match status" value="1"/>
</dbReference>